<dbReference type="RefSeq" id="WP_091726955.1">
    <property type="nucleotide sequence ID" value="NZ_FNQE01000004.1"/>
</dbReference>
<proteinExistence type="predicted"/>
<dbReference type="Gene3D" id="1.10.10.10">
    <property type="entry name" value="Winged helix-like DNA-binding domain superfamily/Winged helix DNA-binding domain"/>
    <property type="match status" value="1"/>
</dbReference>
<accession>A0A1H3LNW7</accession>
<evidence type="ECO:0000313" key="2">
    <source>
        <dbReference type="EMBL" id="SDY66122.1"/>
    </source>
</evidence>
<dbReference type="InterPro" id="IPR007421">
    <property type="entry name" value="Schlafen_AlbA_2_dom"/>
</dbReference>
<keyword evidence="2" id="KW-0347">Helicase</keyword>
<dbReference type="Gene3D" id="3.30.950.30">
    <property type="entry name" value="Schlafen, AAA domain"/>
    <property type="match status" value="1"/>
</dbReference>
<dbReference type="Pfam" id="PF13749">
    <property type="entry name" value="HATPase_c_4"/>
    <property type="match status" value="1"/>
</dbReference>
<dbReference type="AlphaFoldDB" id="A0A1H3LNW7"/>
<dbReference type="Gene3D" id="3.30.565.60">
    <property type="match status" value="1"/>
</dbReference>
<dbReference type="InterPro" id="IPR036388">
    <property type="entry name" value="WH-like_DNA-bd_sf"/>
</dbReference>
<feature type="domain" description="Schlafen AlbA-2" evidence="1">
    <location>
        <begin position="8"/>
        <end position="114"/>
    </location>
</feature>
<dbReference type="InterPro" id="IPR038475">
    <property type="entry name" value="RecG_C_sf"/>
</dbReference>
<dbReference type="Pfam" id="PF04326">
    <property type="entry name" value="SLFN_AlbA_2"/>
    <property type="match status" value="1"/>
</dbReference>
<dbReference type="InterPro" id="IPR038461">
    <property type="entry name" value="Schlafen_AlbA_2_dom_sf"/>
</dbReference>
<gene>
    <name evidence="2" type="ORF">SAMN05660462_00579</name>
</gene>
<dbReference type="OrthoDB" id="9813719at2"/>
<dbReference type="EMBL" id="FNQE01000004">
    <property type="protein sequence ID" value="SDY66122.1"/>
    <property type="molecule type" value="Genomic_DNA"/>
</dbReference>
<keyword evidence="2" id="KW-0547">Nucleotide-binding</keyword>
<dbReference type="SUPFAM" id="SSF46785">
    <property type="entry name" value="Winged helix' DNA-binding domain"/>
    <property type="match status" value="1"/>
</dbReference>
<reference evidence="2 3" key="1">
    <citation type="submission" date="2016-10" db="EMBL/GenBank/DDBJ databases">
        <authorList>
            <person name="de Groot N.N."/>
        </authorList>
    </citation>
    <scope>NUCLEOTIDE SEQUENCE [LARGE SCALE GENOMIC DNA]</scope>
    <source>
        <strain evidence="2 3">DSM 21650</strain>
    </source>
</reference>
<keyword evidence="3" id="KW-1185">Reference proteome</keyword>
<organism evidence="2 3">
    <name type="scientific">Proteiniborus ethanoligenes</name>
    <dbReference type="NCBI Taxonomy" id="415015"/>
    <lineage>
        <taxon>Bacteria</taxon>
        <taxon>Bacillati</taxon>
        <taxon>Bacillota</taxon>
        <taxon>Clostridia</taxon>
        <taxon>Eubacteriales</taxon>
        <taxon>Proteiniborus</taxon>
    </lineage>
</organism>
<dbReference type="STRING" id="415015.SAMN05660462_00579"/>
<evidence type="ECO:0000313" key="3">
    <source>
        <dbReference type="Proteomes" id="UP000198625"/>
    </source>
</evidence>
<keyword evidence="2" id="KW-0378">Hydrolase</keyword>
<dbReference type="PANTHER" id="PTHR30595">
    <property type="entry name" value="GLPR-RELATED TRANSCRIPTIONAL REPRESSOR"/>
    <property type="match status" value="1"/>
</dbReference>
<dbReference type="InterPro" id="IPR036390">
    <property type="entry name" value="WH_DNA-bd_sf"/>
</dbReference>
<evidence type="ECO:0000259" key="1">
    <source>
        <dbReference type="Pfam" id="PF04326"/>
    </source>
</evidence>
<protein>
    <submittedName>
        <fullName evidence="2">ATP-dependent DNA helicase RecG</fullName>
    </submittedName>
</protein>
<name>A0A1H3LNW7_9FIRM</name>
<keyword evidence="2" id="KW-0067">ATP-binding</keyword>
<sequence>MEFLFNGETKNIEYKKEYSKSILKTISAMANYQDGYIVIGIDDDSNVTGVDNPKAIKLMLENSINDNILPRPYYEIFEKKVDDKIIVVLQVFVGENTPYLYNNKAYKRMNTSTVTTDKIEYENLILKGRNIGYDGLSYNDNGLSFGYLNKKIRQQLGIGHLSKDILKTLGLMKNEEYTIAAALLSDENPIHSSGISLIRFDSDTTLNIIDKNILRNISLIEGFDKSIEFYEKHINKKEVIKGAYRETIEEVPLVAFRESIANAIVHREYMVDADIRVEIFDDRIEIISPGGLPIGITEEEYLDGRVSVPRNRIIADIFLRLGIIERLATGIRRIKGYYKDKNVNPEFLIAQNSIKVILPKISSQKNTTVKLNDTNVNANDMNENELKIVKHLNSTGRISRKEAEEILSLKKTQAVQVLGGLIDKGIIIRVGSGRNTAYEKPRGVN</sequence>
<dbReference type="Proteomes" id="UP000198625">
    <property type="component" value="Unassembled WGS sequence"/>
</dbReference>
<dbReference type="PANTHER" id="PTHR30595:SF6">
    <property type="entry name" value="SCHLAFEN ALBA-2 DOMAIN-CONTAINING PROTEIN"/>
    <property type="match status" value="1"/>
</dbReference>
<dbReference type="GO" id="GO:0004386">
    <property type="term" value="F:helicase activity"/>
    <property type="evidence" value="ECO:0007669"/>
    <property type="project" value="UniProtKB-KW"/>
</dbReference>